<dbReference type="Gene3D" id="2.60.40.3140">
    <property type="match status" value="1"/>
</dbReference>
<reference evidence="3" key="2">
    <citation type="submission" date="2020-09" db="EMBL/GenBank/DDBJ databases">
        <authorList>
            <person name="Sun Q."/>
            <person name="Zhou Y."/>
        </authorList>
    </citation>
    <scope>NUCLEOTIDE SEQUENCE</scope>
    <source>
        <strain evidence="3">CGMCC 1.15290</strain>
    </source>
</reference>
<dbReference type="EMBL" id="BMIB01000006">
    <property type="protein sequence ID" value="GGH81048.1"/>
    <property type="molecule type" value="Genomic_DNA"/>
</dbReference>
<dbReference type="RefSeq" id="WP_188958273.1">
    <property type="nucleotide sequence ID" value="NZ_BMIB01000006.1"/>
</dbReference>
<dbReference type="AlphaFoldDB" id="A0A917J587"/>
<sequence>MIPIVYSLLAFSLITTSVTAQQRITDKALDALEKNNKEAKLLEDTDDDFKGLANATSWQEESAVILAQKTSFSFDKKSLSVGGRIGRNLLGLLYAPFTLGTSIVLANTINETSILVQETERRKILLQDKFAVENYSILYFRLSAEGDAFTARVIKKDGTQTTVDLTDAVRVENPSSVPALFTSYTDSRPSYSYRPTFYKVAVPDMEEGDIIEYEYVNFNTQKYSQNPDYKEFQPVYYLCNRSLPVVKQVLEVVTEDDRYYVSYKSQKGAPDFIQTTAKGNKVYRWTDNNRDALTRGRFVNRLLQLPSVKFQVVYARNNSKNLVWFKDNEDPKSNITLEQLSEKAKTFWFNPGKLRTTGEYTDGLKANFEETAKGIYKGMKKKGITNTTDDEYVRKAYYSIRAQTLYNNWSDFAFAKIYSALLAKNDIAHEIIVTTANNETTIEAASFAQELKWLIRCKNKYYANPDEHRNPEELPSEVCGNPSVRFNALKEEGKPTIEPLPQSDTLANTLIANIKVSLNHTETSDLLNVDKTVEAQGLVKDDLTDEILAYTPFMETDFRNYDGTGMWEGMNSQQEAKAISNFNEQKKEWREEKPKMMKAMAEDYYDFAVTDYASFKLMQDGRSFKKNVLKYNEIYTLDDAVNTVGDDLLLSIPNLAGGSQGKLKKEELTRTLPVYLEYARAYNYNITCPIPAGYTARGVESLSREVRNEAGSFTVKGRIDNNNVIIEVRKTFNKSEVSAQQWPLITELLKAAYGFSKAKILFSKS</sequence>
<reference evidence="3" key="1">
    <citation type="journal article" date="2014" name="Int. J. Syst. Evol. Microbiol.">
        <title>Complete genome sequence of Corynebacterium casei LMG S-19264T (=DSM 44701T), isolated from a smear-ripened cheese.</title>
        <authorList>
            <consortium name="US DOE Joint Genome Institute (JGI-PGF)"/>
            <person name="Walter F."/>
            <person name="Albersmeier A."/>
            <person name="Kalinowski J."/>
            <person name="Ruckert C."/>
        </authorList>
    </citation>
    <scope>NUCLEOTIDE SEQUENCE</scope>
    <source>
        <strain evidence="3">CGMCC 1.15290</strain>
    </source>
</reference>
<gene>
    <name evidence="3" type="ORF">GCM10011379_52830</name>
</gene>
<evidence type="ECO:0000256" key="1">
    <source>
        <dbReference type="SAM" id="SignalP"/>
    </source>
</evidence>
<keyword evidence="1" id="KW-0732">Signal</keyword>
<comment type="caution">
    <text evidence="3">The sequence shown here is derived from an EMBL/GenBank/DDBJ whole genome shotgun (WGS) entry which is preliminary data.</text>
</comment>
<protein>
    <recommendedName>
        <fullName evidence="2">DUF3857 domain-containing protein</fullName>
    </recommendedName>
</protein>
<evidence type="ECO:0000313" key="4">
    <source>
        <dbReference type="Proteomes" id="UP000627292"/>
    </source>
</evidence>
<accession>A0A917J587</accession>
<evidence type="ECO:0000313" key="3">
    <source>
        <dbReference type="EMBL" id="GGH81048.1"/>
    </source>
</evidence>
<feature type="chain" id="PRO_5036803518" description="DUF3857 domain-containing protein" evidence="1">
    <location>
        <begin position="21"/>
        <end position="765"/>
    </location>
</feature>
<dbReference type="Pfam" id="PF12969">
    <property type="entry name" value="DUF3857"/>
    <property type="match status" value="1"/>
</dbReference>
<feature type="domain" description="DUF3857" evidence="2">
    <location>
        <begin position="117"/>
        <end position="289"/>
    </location>
</feature>
<dbReference type="Gene3D" id="2.60.120.1130">
    <property type="match status" value="1"/>
</dbReference>
<feature type="signal peptide" evidence="1">
    <location>
        <begin position="1"/>
        <end position="20"/>
    </location>
</feature>
<dbReference type="InterPro" id="IPR024618">
    <property type="entry name" value="DUF3857"/>
</dbReference>
<dbReference type="Proteomes" id="UP000627292">
    <property type="component" value="Unassembled WGS sequence"/>
</dbReference>
<organism evidence="3 4">
    <name type="scientific">Filimonas zeae</name>
    <dbReference type="NCBI Taxonomy" id="1737353"/>
    <lineage>
        <taxon>Bacteria</taxon>
        <taxon>Pseudomonadati</taxon>
        <taxon>Bacteroidota</taxon>
        <taxon>Chitinophagia</taxon>
        <taxon>Chitinophagales</taxon>
        <taxon>Chitinophagaceae</taxon>
        <taxon>Filimonas</taxon>
    </lineage>
</organism>
<keyword evidence="4" id="KW-1185">Reference proteome</keyword>
<evidence type="ECO:0000259" key="2">
    <source>
        <dbReference type="Pfam" id="PF12969"/>
    </source>
</evidence>
<proteinExistence type="predicted"/>
<name>A0A917J587_9BACT</name>